<dbReference type="RefSeq" id="WP_256865371.1">
    <property type="nucleotide sequence ID" value="NZ_BAABJG010000004.1"/>
</dbReference>
<dbReference type="Proteomes" id="UP001597180">
    <property type="component" value="Unassembled WGS sequence"/>
</dbReference>
<dbReference type="InterPro" id="IPR051907">
    <property type="entry name" value="DoxX-like_oxidoreductase"/>
</dbReference>
<name>A0ABW3UU50_9BACL</name>
<comment type="caution">
    <text evidence="8">The sequence shown here is derived from an EMBL/GenBank/DDBJ whole genome shotgun (WGS) entry which is preliminary data.</text>
</comment>
<dbReference type="InterPro" id="IPR032808">
    <property type="entry name" value="DoxX"/>
</dbReference>
<evidence type="ECO:0000256" key="5">
    <source>
        <dbReference type="ARBA" id="ARBA00022989"/>
    </source>
</evidence>
<organism evidence="8 9">
    <name type="scientific">Paenibacillus vulneris</name>
    <dbReference type="NCBI Taxonomy" id="1133364"/>
    <lineage>
        <taxon>Bacteria</taxon>
        <taxon>Bacillati</taxon>
        <taxon>Bacillota</taxon>
        <taxon>Bacilli</taxon>
        <taxon>Bacillales</taxon>
        <taxon>Paenibacillaceae</taxon>
        <taxon>Paenibacillus</taxon>
    </lineage>
</organism>
<evidence type="ECO:0000256" key="3">
    <source>
        <dbReference type="ARBA" id="ARBA00022475"/>
    </source>
</evidence>
<keyword evidence="3" id="KW-1003">Cell membrane</keyword>
<keyword evidence="9" id="KW-1185">Reference proteome</keyword>
<protein>
    <submittedName>
        <fullName evidence="8">DoxX family protein</fullName>
    </submittedName>
</protein>
<feature type="transmembrane region" description="Helical" evidence="7">
    <location>
        <begin position="47"/>
        <end position="66"/>
    </location>
</feature>
<evidence type="ECO:0000256" key="6">
    <source>
        <dbReference type="ARBA" id="ARBA00023136"/>
    </source>
</evidence>
<reference evidence="9" key="1">
    <citation type="journal article" date="2019" name="Int. J. Syst. Evol. Microbiol.">
        <title>The Global Catalogue of Microorganisms (GCM) 10K type strain sequencing project: providing services to taxonomists for standard genome sequencing and annotation.</title>
        <authorList>
            <consortium name="The Broad Institute Genomics Platform"/>
            <consortium name="The Broad Institute Genome Sequencing Center for Infectious Disease"/>
            <person name="Wu L."/>
            <person name="Ma J."/>
        </authorList>
    </citation>
    <scope>NUCLEOTIDE SEQUENCE [LARGE SCALE GENOMIC DNA]</scope>
    <source>
        <strain evidence="9">CCUG 53270</strain>
    </source>
</reference>
<sequence>MPKGSIIHTIVRILFGVMFMAHGIAKLQMGLSNVAGWFNSIGLPGQLGYVVALLELIGGILIIVGFATRYISIAYILLMAGAIISTKLPMGLLGDGKAPGFELELAYMLIALFLSVEPKKGWGIDRLFGRSANATQS</sequence>
<dbReference type="EMBL" id="JBHTLU010000045">
    <property type="protein sequence ID" value="MFD1224427.1"/>
    <property type="molecule type" value="Genomic_DNA"/>
</dbReference>
<feature type="transmembrane region" description="Helical" evidence="7">
    <location>
        <begin position="73"/>
        <end position="92"/>
    </location>
</feature>
<gene>
    <name evidence="8" type="ORF">ACFQ4B_30400</name>
</gene>
<comment type="subcellular location">
    <subcellularLocation>
        <location evidence="1">Cell membrane</location>
        <topology evidence="1">Multi-pass membrane protein</topology>
    </subcellularLocation>
</comment>
<dbReference type="PANTHER" id="PTHR33452:SF1">
    <property type="entry name" value="INNER MEMBRANE PROTEIN YPHA-RELATED"/>
    <property type="match status" value="1"/>
</dbReference>
<evidence type="ECO:0000256" key="4">
    <source>
        <dbReference type="ARBA" id="ARBA00022692"/>
    </source>
</evidence>
<dbReference type="Pfam" id="PF07681">
    <property type="entry name" value="DoxX"/>
    <property type="match status" value="1"/>
</dbReference>
<keyword evidence="5 7" id="KW-1133">Transmembrane helix</keyword>
<dbReference type="PANTHER" id="PTHR33452">
    <property type="entry name" value="OXIDOREDUCTASE CATD-RELATED"/>
    <property type="match status" value="1"/>
</dbReference>
<feature type="transmembrane region" description="Helical" evidence="7">
    <location>
        <begin position="9"/>
        <end position="27"/>
    </location>
</feature>
<comment type="similarity">
    <text evidence="2">Belongs to the DoxX family.</text>
</comment>
<keyword evidence="6 7" id="KW-0472">Membrane</keyword>
<accession>A0ABW3UU50</accession>
<keyword evidence="4 7" id="KW-0812">Transmembrane</keyword>
<evidence type="ECO:0000313" key="8">
    <source>
        <dbReference type="EMBL" id="MFD1224427.1"/>
    </source>
</evidence>
<evidence type="ECO:0000313" key="9">
    <source>
        <dbReference type="Proteomes" id="UP001597180"/>
    </source>
</evidence>
<evidence type="ECO:0000256" key="1">
    <source>
        <dbReference type="ARBA" id="ARBA00004651"/>
    </source>
</evidence>
<proteinExistence type="inferred from homology"/>
<evidence type="ECO:0000256" key="2">
    <source>
        <dbReference type="ARBA" id="ARBA00006679"/>
    </source>
</evidence>
<evidence type="ECO:0000256" key="7">
    <source>
        <dbReference type="SAM" id="Phobius"/>
    </source>
</evidence>